<dbReference type="RefSeq" id="WP_253019821.1">
    <property type="nucleotide sequence ID" value="NZ_JAOSHN010000003.1"/>
</dbReference>
<gene>
    <name evidence="2" type="ORF">OBO34_07995</name>
</gene>
<dbReference type="EMBL" id="JAOSHN010000003">
    <property type="protein sequence ID" value="MCU7378296.1"/>
    <property type="molecule type" value="Genomic_DNA"/>
</dbReference>
<evidence type="ECO:0000256" key="1">
    <source>
        <dbReference type="SAM" id="Phobius"/>
    </source>
</evidence>
<proteinExistence type="predicted"/>
<name>A0A9J6QLD8_9FIRM</name>
<feature type="transmembrane region" description="Helical" evidence="1">
    <location>
        <begin position="131"/>
        <end position="150"/>
    </location>
</feature>
<comment type="caution">
    <text evidence="2">The sequence shown here is derived from an EMBL/GenBank/DDBJ whole genome shotgun (WGS) entry which is preliminary data.</text>
</comment>
<evidence type="ECO:0008006" key="4">
    <source>
        <dbReference type="Google" id="ProtNLM"/>
    </source>
</evidence>
<reference evidence="2" key="1">
    <citation type="submission" date="2022-09" db="EMBL/GenBank/DDBJ databases">
        <title>Culturomic study of gut microbiota in children with autism spectrum disorder.</title>
        <authorList>
            <person name="Efimov B.A."/>
            <person name="Chaplin A.V."/>
            <person name="Sokolova S.R."/>
            <person name="Pikina A.P."/>
            <person name="Korzhanova M."/>
            <person name="Belova V."/>
            <person name="Korostin D."/>
        </authorList>
    </citation>
    <scope>NUCLEOTIDE SEQUENCE</scope>
    <source>
        <strain evidence="2">ASD5510</strain>
    </source>
</reference>
<feature type="transmembrane region" description="Helical" evidence="1">
    <location>
        <begin position="88"/>
        <end position="111"/>
    </location>
</feature>
<feature type="transmembrane region" description="Helical" evidence="1">
    <location>
        <begin position="45"/>
        <end position="67"/>
    </location>
</feature>
<keyword evidence="1" id="KW-1133">Transmembrane helix</keyword>
<sequence>MEFFMKLPRNKKEFTLFMAVISVISVNMIAPLITCFEIGFSLAVWAQALKIMPMIWLCVIALVLITYKPASLMTASIVEEEDSFNAHILVNILCSVLLMSVFLTIIGTWIGNGELSLAPIKLFFYKWPRNFAISLGVEMCIAQPAARFVMLKLHMAIDRRTLPQEQKEHGGKWEELIPEKLQNMQNQISD</sequence>
<protein>
    <recommendedName>
        <fullName evidence="4">DUF2798 domain-containing protein</fullName>
    </recommendedName>
</protein>
<feature type="transmembrane region" description="Helical" evidence="1">
    <location>
        <begin position="14"/>
        <end position="33"/>
    </location>
</feature>
<keyword evidence="3" id="KW-1185">Reference proteome</keyword>
<organism evidence="2 3">
    <name type="scientific">Hominibacterium faecale</name>
    <dbReference type="NCBI Taxonomy" id="2839743"/>
    <lineage>
        <taxon>Bacteria</taxon>
        <taxon>Bacillati</taxon>
        <taxon>Bacillota</taxon>
        <taxon>Clostridia</taxon>
        <taxon>Peptostreptococcales</taxon>
        <taxon>Anaerovoracaceae</taxon>
        <taxon>Hominibacterium</taxon>
    </lineage>
</organism>
<accession>A0A9J6QLD8</accession>
<keyword evidence="1" id="KW-0812">Transmembrane</keyword>
<keyword evidence="1" id="KW-0472">Membrane</keyword>
<evidence type="ECO:0000313" key="3">
    <source>
        <dbReference type="Proteomes" id="UP001065549"/>
    </source>
</evidence>
<dbReference type="Proteomes" id="UP001065549">
    <property type="component" value="Unassembled WGS sequence"/>
</dbReference>
<evidence type="ECO:0000313" key="2">
    <source>
        <dbReference type="EMBL" id="MCU7378296.1"/>
    </source>
</evidence>
<dbReference type="AlphaFoldDB" id="A0A9J6QLD8"/>